<evidence type="ECO:0000256" key="3">
    <source>
        <dbReference type="ARBA" id="ARBA00012401"/>
    </source>
</evidence>
<dbReference type="HOGENOM" id="CLU_000288_8_4_1"/>
<dbReference type="Gene3D" id="3.30.200.20">
    <property type="entry name" value="Phosphorylase Kinase, domain 1"/>
    <property type="match status" value="1"/>
</dbReference>
<evidence type="ECO:0000256" key="12">
    <source>
        <dbReference type="ARBA" id="ARBA00023136"/>
    </source>
</evidence>
<dbReference type="PANTHER" id="PTHR23255">
    <property type="entry name" value="TRANSFORMING GROWTH FACTOR-BETA RECEPTOR TYPE I AND II"/>
    <property type="match status" value="1"/>
</dbReference>
<evidence type="ECO:0000313" key="17">
    <source>
        <dbReference type="Ensembl" id="ENSONIP00000015697.2"/>
    </source>
</evidence>
<dbReference type="Ensembl" id="ENSONIT00000015711.2">
    <property type="protein sequence ID" value="ENSONIP00000015697.2"/>
    <property type="gene ID" value="ENSONIG00000012464.2"/>
</dbReference>
<evidence type="ECO:0000256" key="11">
    <source>
        <dbReference type="ARBA" id="ARBA00022989"/>
    </source>
</evidence>
<dbReference type="Pfam" id="PF07714">
    <property type="entry name" value="PK_Tyr_Ser-Thr"/>
    <property type="match status" value="1"/>
</dbReference>
<evidence type="ECO:0000256" key="13">
    <source>
        <dbReference type="ARBA" id="ARBA00023170"/>
    </source>
</evidence>
<evidence type="ECO:0000256" key="1">
    <source>
        <dbReference type="ARBA" id="ARBA00004479"/>
    </source>
</evidence>
<keyword evidence="13" id="KW-0675">Receptor</keyword>
<gene>
    <name evidence="17" type="primary">LOC100698588</name>
</gene>
<keyword evidence="18" id="KW-1185">Reference proteome</keyword>
<name>I3K3K2_ORENI</name>
<comment type="similarity">
    <text evidence="2">Belongs to the protein kinase superfamily. TKL Ser/Thr protein kinase family. TGFB receptor subfamily.</text>
</comment>
<evidence type="ECO:0000256" key="7">
    <source>
        <dbReference type="ARBA" id="ARBA00022729"/>
    </source>
</evidence>
<organism evidence="17 18">
    <name type="scientific">Oreochromis niloticus</name>
    <name type="common">Nile tilapia</name>
    <name type="synonym">Tilapia nilotica</name>
    <dbReference type="NCBI Taxonomy" id="8128"/>
    <lineage>
        <taxon>Eukaryota</taxon>
        <taxon>Metazoa</taxon>
        <taxon>Chordata</taxon>
        <taxon>Craniata</taxon>
        <taxon>Vertebrata</taxon>
        <taxon>Euteleostomi</taxon>
        <taxon>Actinopterygii</taxon>
        <taxon>Neopterygii</taxon>
        <taxon>Teleostei</taxon>
        <taxon>Neoteleostei</taxon>
        <taxon>Acanthomorphata</taxon>
        <taxon>Ovalentaria</taxon>
        <taxon>Cichlomorphae</taxon>
        <taxon>Cichliformes</taxon>
        <taxon>Cichlidae</taxon>
        <taxon>African cichlids</taxon>
        <taxon>Pseudocrenilabrinae</taxon>
        <taxon>Oreochromini</taxon>
        <taxon>Oreochromis</taxon>
    </lineage>
</organism>
<evidence type="ECO:0000256" key="8">
    <source>
        <dbReference type="ARBA" id="ARBA00022741"/>
    </source>
</evidence>
<dbReference type="CDD" id="cd23616">
    <property type="entry name" value="TFP_LU_ECD_AMHR2"/>
    <property type="match status" value="1"/>
</dbReference>
<keyword evidence="4" id="KW-0723">Serine/threonine-protein kinase</keyword>
<keyword evidence="6 15" id="KW-0812">Transmembrane</keyword>
<dbReference type="GO" id="GO:0005524">
    <property type="term" value="F:ATP binding"/>
    <property type="evidence" value="ECO:0007669"/>
    <property type="project" value="UniProtKB-UniRule"/>
</dbReference>
<dbReference type="InterPro" id="IPR000333">
    <property type="entry name" value="TGFB_receptor"/>
</dbReference>
<dbReference type="GO" id="GO:0005024">
    <property type="term" value="F:transforming growth factor beta receptor activity"/>
    <property type="evidence" value="ECO:0007669"/>
    <property type="project" value="TreeGrafter"/>
</dbReference>
<dbReference type="GO" id="GO:0030509">
    <property type="term" value="P:BMP signaling pathway"/>
    <property type="evidence" value="ECO:0007669"/>
    <property type="project" value="TreeGrafter"/>
</dbReference>
<reference evidence="18" key="1">
    <citation type="submission" date="2012-01" db="EMBL/GenBank/DDBJ databases">
        <title>The Genome Sequence of Oreochromis niloticus (Nile Tilapia).</title>
        <authorList>
            <consortium name="Broad Institute Genome Assembly Team"/>
            <consortium name="Broad Institute Sequencing Platform"/>
            <person name="Di Palma F."/>
            <person name="Johnson J."/>
            <person name="Lander E.S."/>
            <person name="Lindblad-Toh K."/>
        </authorList>
    </citation>
    <scope>NUCLEOTIDE SEQUENCE [LARGE SCALE GENOMIC DNA]</scope>
</reference>
<dbReference type="GO" id="GO:0043235">
    <property type="term" value="C:receptor complex"/>
    <property type="evidence" value="ECO:0007669"/>
    <property type="project" value="TreeGrafter"/>
</dbReference>
<reference evidence="17" key="3">
    <citation type="submission" date="2025-09" db="UniProtKB">
        <authorList>
            <consortium name="Ensembl"/>
        </authorList>
    </citation>
    <scope>IDENTIFICATION</scope>
</reference>
<dbReference type="STRING" id="8128.ENSONIP00000015697"/>
<dbReference type="InterPro" id="IPR017441">
    <property type="entry name" value="Protein_kinase_ATP_BS"/>
</dbReference>
<dbReference type="GeneTree" id="ENSGT00940000160885"/>
<evidence type="ECO:0000256" key="14">
    <source>
        <dbReference type="PROSITE-ProRule" id="PRU10141"/>
    </source>
</evidence>
<dbReference type="InterPro" id="IPR001245">
    <property type="entry name" value="Ser-Thr/Tyr_kinase_cat_dom"/>
</dbReference>
<dbReference type="InterPro" id="IPR000719">
    <property type="entry name" value="Prot_kinase_dom"/>
</dbReference>
<keyword evidence="11 15" id="KW-1133">Transmembrane helix</keyword>
<dbReference type="Gene3D" id="1.10.510.10">
    <property type="entry name" value="Transferase(Phosphotransferase) domain 1"/>
    <property type="match status" value="1"/>
</dbReference>
<dbReference type="SMR" id="I3K3K2"/>
<evidence type="ECO:0000256" key="6">
    <source>
        <dbReference type="ARBA" id="ARBA00022692"/>
    </source>
</evidence>
<evidence type="ECO:0000256" key="5">
    <source>
        <dbReference type="ARBA" id="ARBA00022679"/>
    </source>
</evidence>
<reference evidence="17" key="2">
    <citation type="submission" date="2025-08" db="UniProtKB">
        <authorList>
            <consortium name="Ensembl"/>
        </authorList>
    </citation>
    <scope>IDENTIFICATION</scope>
</reference>
<dbReference type="AlphaFoldDB" id="I3K3K2"/>
<accession>I3K3K2</accession>
<dbReference type="InterPro" id="IPR011009">
    <property type="entry name" value="Kinase-like_dom_sf"/>
</dbReference>
<evidence type="ECO:0000313" key="18">
    <source>
        <dbReference type="Proteomes" id="UP000005207"/>
    </source>
</evidence>
<keyword evidence="12 15" id="KW-0472">Membrane</keyword>
<keyword evidence="9" id="KW-0418">Kinase</keyword>
<keyword evidence="7" id="KW-0732">Signal</keyword>
<protein>
    <recommendedName>
        <fullName evidence="3">receptor protein serine/threonine kinase</fullName>
        <ecNumber evidence="3">2.7.11.30</ecNumber>
    </recommendedName>
</protein>
<feature type="domain" description="Protein kinase" evidence="16">
    <location>
        <begin position="200"/>
        <end position="500"/>
    </location>
</feature>
<evidence type="ECO:0000256" key="4">
    <source>
        <dbReference type="ARBA" id="ARBA00022527"/>
    </source>
</evidence>
<dbReference type="OMA" id="RCPDLWP"/>
<keyword evidence="5" id="KW-0808">Transferase</keyword>
<evidence type="ECO:0000256" key="10">
    <source>
        <dbReference type="ARBA" id="ARBA00022840"/>
    </source>
</evidence>
<dbReference type="SUPFAM" id="SSF56112">
    <property type="entry name" value="Protein kinase-like (PK-like)"/>
    <property type="match status" value="1"/>
</dbReference>
<dbReference type="Proteomes" id="UP000005207">
    <property type="component" value="Linkage group LG20"/>
</dbReference>
<evidence type="ECO:0000256" key="2">
    <source>
        <dbReference type="ARBA" id="ARBA00009605"/>
    </source>
</evidence>
<evidence type="ECO:0000256" key="15">
    <source>
        <dbReference type="SAM" id="Phobius"/>
    </source>
</evidence>
<evidence type="ECO:0000256" key="9">
    <source>
        <dbReference type="ARBA" id="ARBA00022777"/>
    </source>
</evidence>
<dbReference type="eggNOG" id="KOG3653">
    <property type="taxonomic scope" value="Eukaryota"/>
</dbReference>
<dbReference type="GO" id="GO:0005886">
    <property type="term" value="C:plasma membrane"/>
    <property type="evidence" value="ECO:0007669"/>
    <property type="project" value="TreeGrafter"/>
</dbReference>
<evidence type="ECO:0000259" key="16">
    <source>
        <dbReference type="PROSITE" id="PS50011"/>
    </source>
</evidence>
<dbReference type="PROSITE" id="PS50011">
    <property type="entry name" value="PROTEIN_KINASE_DOM"/>
    <property type="match status" value="1"/>
</dbReference>
<comment type="subcellular location">
    <subcellularLocation>
        <location evidence="1">Membrane</location>
        <topology evidence="1">Single-pass type I membrane protein</topology>
    </subcellularLocation>
</comment>
<dbReference type="PANTHER" id="PTHR23255:SF49">
    <property type="entry name" value="ANTI-MUELLERIAN HORMONE TYPE-2 RECEPTOR"/>
    <property type="match status" value="1"/>
</dbReference>
<dbReference type="InParanoid" id="I3K3K2"/>
<proteinExistence type="inferred from homology"/>
<feature type="binding site" evidence="14">
    <location>
        <position position="227"/>
    </location>
    <ligand>
        <name>ATP</name>
        <dbReference type="ChEBI" id="CHEBI:30616"/>
    </ligand>
</feature>
<keyword evidence="10 14" id="KW-0067">ATP-binding</keyword>
<feature type="transmembrane region" description="Helical" evidence="15">
    <location>
        <begin position="133"/>
        <end position="159"/>
    </location>
</feature>
<dbReference type="EC" id="2.7.11.30" evidence="3"/>
<dbReference type="PROSITE" id="PS00107">
    <property type="entry name" value="PROTEIN_KINASE_ATP"/>
    <property type="match status" value="1"/>
</dbReference>
<keyword evidence="8 14" id="KW-0547">Nucleotide-binding</keyword>
<sequence length="506" mass="57487">MLVERWRLILALECIMCIYSKPLQQKRRCFFQITESTEHNYRQNKKYTAAGSVSGSVQVCETTDCCVGYYWIINGTPKADVLACDRIEKSCPDETCKAQPRINNQFFTCMCSTDLCNGNITWGKEQTSNPYSYFSVVFMKMAVIVVGILLFMCFCIVAAQWRSCLKKKKKNLQSSSHDYLVQPSCSCQRTKTSEIDISQIELQQIVGRGHFATVFQGTYQGSVVAVKFLPAGYEHNFNTEKEIYELPLLKHTSIMNFLGAGRKPDDKSWFIVLQFAEYGSLHSFLSKQTTSWMFSLKLCQSLSQGLSYLHSDLLSHGTDLHKPPVAHRDLSSSNVLVRAGGTCALSDFGCSTILRSCSEPYRRHNQNKNMKCIQLGTLHYMAPEILEGFVNLNESMFLMQGDVYALGLLLWEIWMRCSDLFEGGAAPQHLLPYELELGSNLTLESLILHVSYMDKRPYIPEHWELLPQGAALRELLEDCWDSDSEARLTAHSIMERITSLQSSYSL</sequence>